<proteinExistence type="predicted"/>
<reference evidence="1" key="1">
    <citation type="journal article" date="2021" name="Proc. Natl. Acad. Sci. U.S.A.">
        <title>A Catalog of Tens of Thousands of Viruses from Human Metagenomes Reveals Hidden Associations with Chronic Diseases.</title>
        <authorList>
            <person name="Tisza M.J."/>
            <person name="Buck C.B."/>
        </authorList>
    </citation>
    <scope>NUCLEOTIDE SEQUENCE</scope>
    <source>
        <strain evidence="1">Ct9Ns12</strain>
    </source>
</reference>
<organism evidence="1">
    <name type="scientific">Myoviridae sp. ct9Ns12</name>
    <dbReference type="NCBI Taxonomy" id="2826626"/>
    <lineage>
        <taxon>Viruses</taxon>
        <taxon>Duplodnaviria</taxon>
        <taxon>Heunggongvirae</taxon>
        <taxon>Uroviricota</taxon>
        <taxon>Caudoviricetes</taxon>
    </lineage>
</organism>
<accession>A0A8S5MHG3</accession>
<protein>
    <submittedName>
        <fullName evidence="1">Uncharacterized protein</fullName>
    </submittedName>
</protein>
<sequence>MKYCKNQYGIPIKKWCVTCQFYDSCKQKANNMGLKDNCWVMKDAYQKAGKGDGRLRKLVIEDTLVGKTFKFSD</sequence>
<name>A0A8S5MHG3_9CAUD</name>
<evidence type="ECO:0000313" key="1">
    <source>
        <dbReference type="EMBL" id="DAD81652.1"/>
    </source>
</evidence>
<dbReference type="EMBL" id="BK014906">
    <property type="protein sequence ID" value="DAD81652.1"/>
    <property type="molecule type" value="Genomic_DNA"/>
</dbReference>